<dbReference type="InterPro" id="IPR000595">
    <property type="entry name" value="cNMP-bd_dom"/>
</dbReference>
<dbReference type="Proteomes" id="UP001229486">
    <property type="component" value="Unassembled WGS sequence"/>
</dbReference>
<keyword evidence="9" id="KW-1185">Reference proteome</keyword>
<proteinExistence type="predicted"/>
<dbReference type="Pfam" id="PF13545">
    <property type="entry name" value="HTH_Crp_2"/>
    <property type="match status" value="1"/>
</dbReference>
<dbReference type="PANTHER" id="PTHR24567">
    <property type="entry name" value="CRP FAMILY TRANSCRIPTIONAL REGULATORY PROTEIN"/>
    <property type="match status" value="1"/>
</dbReference>
<dbReference type="PANTHER" id="PTHR24567:SF75">
    <property type="entry name" value="FUMARATE AND NITRATE REDUCTION REGULATORY PROTEIN"/>
    <property type="match status" value="1"/>
</dbReference>
<dbReference type="Pfam" id="PF00027">
    <property type="entry name" value="cNMP_binding"/>
    <property type="match status" value="1"/>
</dbReference>
<evidence type="ECO:0000259" key="5">
    <source>
        <dbReference type="PROSITE" id="PS50042"/>
    </source>
</evidence>
<feature type="compositionally biased region" description="Low complexity" evidence="4">
    <location>
        <begin position="1"/>
        <end position="27"/>
    </location>
</feature>
<evidence type="ECO:0000313" key="8">
    <source>
        <dbReference type="EMBL" id="MDR6375684.1"/>
    </source>
</evidence>
<dbReference type="GO" id="GO:0003677">
    <property type="term" value="F:DNA binding"/>
    <property type="evidence" value="ECO:0007669"/>
    <property type="project" value="UniProtKB-KW"/>
</dbReference>
<dbReference type="Gene3D" id="2.60.120.10">
    <property type="entry name" value="Jelly Rolls"/>
    <property type="match status" value="1"/>
</dbReference>
<dbReference type="CDD" id="cd00092">
    <property type="entry name" value="HTH_CRP"/>
    <property type="match status" value="1"/>
</dbReference>
<reference evidence="7 9" key="1">
    <citation type="submission" date="2023-07" db="EMBL/GenBank/DDBJ databases">
        <title>Sorghum-associated microbial communities from plants grown in Nebraska, USA.</title>
        <authorList>
            <person name="Schachtman D."/>
        </authorList>
    </citation>
    <scope>NUCLEOTIDE SEQUENCE</scope>
    <source>
        <strain evidence="8 9">DS1039</strain>
        <strain evidence="7">DS1061</strain>
    </source>
</reference>
<dbReference type="InterPro" id="IPR018490">
    <property type="entry name" value="cNMP-bd_dom_sf"/>
</dbReference>
<sequence>MLTSTAAQSALAADSAASPGPAVSSPPQQRSRRATPRAAGRTGTRSAARCSSCAMRQLCMPQGLAPDELSKLETLICSARSVHRGDTLYRSGDSFDNIYAVRSGSMKTVMAHRDGREQVTGLRLAGEALGLDGISDDRHACSALALEDSTVCIVPYTALKSLCREIGSMQERLHKLLGEQIVREAAQMMVLGSLSADERVAAFLLDVSERNAQRGYSWAEFNLRMTREDMGSYLGMTLETVSRTLSRFQKRGLIDTQGKHIRIVDLDGLRQV</sequence>
<dbReference type="SUPFAM" id="SSF51206">
    <property type="entry name" value="cAMP-binding domain-like"/>
    <property type="match status" value="1"/>
</dbReference>
<dbReference type="InterPro" id="IPR036388">
    <property type="entry name" value="WH-like_DNA-bd_sf"/>
</dbReference>
<protein>
    <submittedName>
        <fullName evidence="7">CRP/FNR family transcriptional regulator</fullName>
    </submittedName>
</protein>
<dbReference type="PROSITE" id="PS50042">
    <property type="entry name" value="CNMP_BINDING_3"/>
    <property type="match status" value="1"/>
</dbReference>
<dbReference type="AlphaFoldDB" id="A0AB73IEF5"/>
<dbReference type="CDD" id="cd00038">
    <property type="entry name" value="CAP_ED"/>
    <property type="match status" value="1"/>
</dbReference>
<dbReference type="InterPro" id="IPR036390">
    <property type="entry name" value="WH_DNA-bd_sf"/>
</dbReference>
<feature type="domain" description="Cyclic nucleotide-binding" evidence="5">
    <location>
        <begin position="60"/>
        <end position="130"/>
    </location>
</feature>
<evidence type="ECO:0000259" key="6">
    <source>
        <dbReference type="PROSITE" id="PS51063"/>
    </source>
</evidence>
<gene>
    <name evidence="8" type="ORF">J2776_002384</name>
    <name evidence="7" type="ORF">J2793_003203</name>
</gene>
<feature type="region of interest" description="Disordered" evidence="4">
    <location>
        <begin position="1"/>
        <end position="46"/>
    </location>
</feature>
<dbReference type="GO" id="GO:0003700">
    <property type="term" value="F:DNA-binding transcription factor activity"/>
    <property type="evidence" value="ECO:0007669"/>
    <property type="project" value="InterPro"/>
</dbReference>
<dbReference type="InterPro" id="IPR014710">
    <property type="entry name" value="RmlC-like_jellyroll"/>
</dbReference>
<dbReference type="GO" id="GO:0005829">
    <property type="term" value="C:cytosol"/>
    <property type="evidence" value="ECO:0007669"/>
    <property type="project" value="TreeGrafter"/>
</dbReference>
<dbReference type="InterPro" id="IPR050397">
    <property type="entry name" value="Env_Response_Regulators"/>
</dbReference>
<keyword evidence="2" id="KW-0238">DNA-binding</keyword>
<dbReference type="SMART" id="SM00100">
    <property type="entry name" value="cNMP"/>
    <property type="match status" value="1"/>
</dbReference>
<evidence type="ECO:0000256" key="3">
    <source>
        <dbReference type="ARBA" id="ARBA00023163"/>
    </source>
</evidence>
<accession>A0AB73IEF5</accession>
<dbReference type="FunFam" id="1.10.10.10:FF:000028">
    <property type="entry name" value="Fumarate/nitrate reduction transcriptional regulator Fnr"/>
    <property type="match status" value="1"/>
</dbReference>
<name>A0AB73IEF5_9BURK</name>
<dbReference type="InterPro" id="IPR012318">
    <property type="entry name" value="HTH_CRP"/>
</dbReference>
<evidence type="ECO:0000256" key="4">
    <source>
        <dbReference type="SAM" id="MobiDB-lite"/>
    </source>
</evidence>
<dbReference type="Gene3D" id="1.10.10.10">
    <property type="entry name" value="Winged helix-like DNA-binding domain superfamily/Winged helix DNA-binding domain"/>
    <property type="match status" value="1"/>
</dbReference>
<dbReference type="EMBL" id="JAURTK010000003">
    <property type="protein sequence ID" value="MDP9647757.1"/>
    <property type="molecule type" value="Genomic_DNA"/>
</dbReference>
<dbReference type="Proteomes" id="UP001185254">
    <property type="component" value="Unassembled WGS sequence"/>
</dbReference>
<dbReference type="PRINTS" id="PR00034">
    <property type="entry name" value="HTHCRP"/>
</dbReference>
<evidence type="ECO:0000313" key="9">
    <source>
        <dbReference type="Proteomes" id="UP001185254"/>
    </source>
</evidence>
<feature type="compositionally biased region" description="Low complexity" evidence="4">
    <location>
        <begin position="36"/>
        <end position="46"/>
    </location>
</feature>
<dbReference type="SMART" id="SM00419">
    <property type="entry name" value="HTH_CRP"/>
    <property type="match status" value="1"/>
</dbReference>
<dbReference type="EMBL" id="JAVDQN010000002">
    <property type="protein sequence ID" value="MDR6375684.1"/>
    <property type="molecule type" value="Genomic_DNA"/>
</dbReference>
<dbReference type="PROSITE" id="PS51063">
    <property type="entry name" value="HTH_CRP_2"/>
    <property type="match status" value="1"/>
</dbReference>
<evidence type="ECO:0000256" key="1">
    <source>
        <dbReference type="ARBA" id="ARBA00023015"/>
    </source>
</evidence>
<evidence type="ECO:0000313" key="7">
    <source>
        <dbReference type="EMBL" id="MDP9647757.1"/>
    </source>
</evidence>
<dbReference type="SUPFAM" id="SSF46785">
    <property type="entry name" value="Winged helix' DNA-binding domain"/>
    <property type="match status" value="1"/>
</dbReference>
<feature type="domain" description="HTH crp-type" evidence="6">
    <location>
        <begin position="194"/>
        <end position="267"/>
    </location>
</feature>
<evidence type="ECO:0000313" key="10">
    <source>
        <dbReference type="Proteomes" id="UP001229486"/>
    </source>
</evidence>
<dbReference type="InterPro" id="IPR018335">
    <property type="entry name" value="Tscrpt_reg_HTH_Crp-type_CS"/>
</dbReference>
<organism evidence="7 10">
    <name type="scientific">Paraburkholderia caledonica</name>
    <dbReference type="NCBI Taxonomy" id="134536"/>
    <lineage>
        <taxon>Bacteria</taxon>
        <taxon>Pseudomonadati</taxon>
        <taxon>Pseudomonadota</taxon>
        <taxon>Betaproteobacteria</taxon>
        <taxon>Burkholderiales</taxon>
        <taxon>Burkholderiaceae</taxon>
        <taxon>Paraburkholderia</taxon>
    </lineage>
</organism>
<keyword evidence="3" id="KW-0804">Transcription</keyword>
<keyword evidence="1" id="KW-0805">Transcription regulation</keyword>
<evidence type="ECO:0000256" key="2">
    <source>
        <dbReference type="ARBA" id="ARBA00023125"/>
    </source>
</evidence>
<comment type="caution">
    <text evidence="7">The sequence shown here is derived from an EMBL/GenBank/DDBJ whole genome shotgun (WGS) entry which is preliminary data.</text>
</comment>
<dbReference type="PROSITE" id="PS00042">
    <property type="entry name" value="HTH_CRP_1"/>
    <property type="match status" value="1"/>
</dbReference>